<name>A0A2U3PZS6_9BRAD</name>
<reference evidence="2 3" key="1">
    <citation type="submission" date="2018-03" db="EMBL/GenBank/DDBJ databases">
        <authorList>
            <person name="Gully D."/>
        </authorList>
    </citation>
    <scope>NUCLEOTIDE SEQUENCE [LARGE SCALE GENOMIC DNA]</scope>
    <source>
        <strain evidence="2">ORS3257</strain>
    </source>
</reference>
<sequence length="88" mass="9569">MIHLSHAYSSKAAASNQGGSQGIAYFSRSSDIDRMVAAEERSDEMEGLRLIRAFLSLPPDKRAEVIAFVEELARAHGPPEEGAKVSPR</sequence>
<dbReference type="AlphaFoldDB" id="A0A2U3PZS6"/>
<dbReference type="KEGG" id="bvz:BRAD3257_3603"/>
<dbReference type="EMBL" id="LS398110">
    <property type="protein sequence ID" value="SPP94626.1"/>
    <property type="molecule type" value="Genomic_DNA"/>
</dbReference>
<evidence type="ECO:0000256" key="1">
    <source>
        <dbReference type="SAM" id="MobiDB-lite"/>
    </source>
</evidence>
<feature type="region of interest" description="Disordered" evidence="1">
    <location>
        <begin position="1"/>
        <end position="21"/>
    </location>
</feature>
<dbReference type="Proteomes" id="UP000246085">
    <property type="component" value="Chromosome BRAD3257"/>
</dbReference>
<accession>A0A2U3PZS6</accession>
<organism evidence="2 3">
    <name type="scientific">Bradyrhizobium vignae</name>
    <dbReference type="NCBI Taxonomy" id="1549949"/>
    <lineage>
        <taxon>Bacteria</taxon>
        <taxon>Pseudomonadati</taxon>
        <taxon>Pseudomonadota</taxon>
        <taxon>Alphaproteobacteria</taxon>
        <taxon>Hyphomicrobiales</taxon>
        <taxon>Nitrobacteraceae</taxon>
        <taxon>Bradyrhizobium</taxon>
    </lineage>
</organism>
<evidence type="ECO:0000313" key="3">
    <source>
        <dbReference type="Proteomes" id="UP000246085"/>
    </source>
</evidence>
<dbReference type="RefSeq" id="WP_145987011.1">
    <property type="nucleotide sequence ID" value="NZ_LS398110.1"/>
</dbReference>
<proteinExistence type="predicted"/>
<evidence type="ECO:0000313" key="2">
    <source>
        <dbReference type="EMBL" id="SPP94626.1"/>
    </source>
</evidence>
<protein>
    <submittedName>
        <fullName evidence="2">Uncharacterized protein</fullName>
    </submittedName>
</protein>
<gene>
    <name evidence="2" type="ORF">BRAD3257_3603</name>
</gene>